<organism evidence="2 3">
    <name type="scientific">Methylorubrum suomiense</name>
    <dbReference type="NCBI Taxonomy" id="144191"/>
    <lineage>
        <taxon>Bacteria</taxon>
        <taxon>Pseudomonadati</taxon>
        <taxon>Pseudomonadota</taxon>
        <taxon>Alphaproteobacteria</taxon>
        <taxon>Hyphomicrobiales</taxon>
        <taxon>Methylobacteriaceae</taxon>
        <taxon>Methylorubrum</taxon>
    </lineage>
</organism>
<evidence type="ECO:0000313" key="2">
    <source>
        <dbReference type="EMBL" id="GJE78023.1"/>
    </source>
</evidence>
<protein>
    <submittedName>
        <fullName evidence="2">Uncharacterized protein</fullName>
    </submittedName>
</protein>
<proteinExistence type="predicted"/>
<dbReference type="RefSeq" id="WP_137830335.1">
    <property type="nucleotide sequence ID" value="NZ_BPRE01000019.1"/>
</dbReference>
<gene>
    <name evidence="2" type="ORF">BGCPKDLD_4634</name>
</gene>
<reference evidence="2" key="1">
    <citation type="journal article" date="2021" name="Front. Microbiol.">
        <title>Comprehensive Comparative Genomics and Phenotyping of Methylobacterium Species.</title>
        <authorList>
            <person name="Alessa O."/>
            <person name="Ogura Y."/>
            <person name="Fujitani Y."/>
            <person name="Takami H."/>
            <person name="Hayashi T."/>
            <person name="Sahin N."/>
            <person name="Tani A."/>
        </authorList>
    </citation>
    <scope>NUCLEOTIDE SEQUENCE</scope>
    <source>
        <strain evidence="2">DSM 14458</strain>
    </source>
</reference>
<feature type="chain" id="PRO_5046417252" evidence="1">
    <location>
        <begin position="30"/>
        <end position="99"/>
    </location>
</feature>
<accession>A0ABQ4V2Y5</accession>
<comment type="caution">
    <text evidence="2">The sequence shown here is derived from an EMBL/GenBank/DDBJ whole genome shotgun (WGS) entry which is preliminary data.</text>
</comment>
<keyword evidence="3" id="KW-1185">Reference proteome</keyword>
<name>A0ABQ4V2Y5_9HYPH</name>
<reference evidence="2" key="2">
    <citation type="submission" date="2021-08" db="EMBL/GenBank/DDBJ databases">
        <authorList>
            <person name="Tani A."/>
            <person name="Ola A."/>
            <person name="Ogura Y."/>
            <person name="Katsura K."/>
            <person name="Hayashi T."/>
        </authorList>
    </citation>
    <scope>NUCLEOTIDE SEQUENCE</scope>
    <source>
        <strain evidence="2">DSM 14458</strain>
    </source>
</reference>
<evidence type="ECO:0000313" key="3">
    <source>
        <dbReference type="Proteomes" id="UP001055093"/>
    </source>
</evidence>
<sequence length="99" mass="10212">MHSPASAFSRAVFLPLAGLGAVLAASALASDRPDASGAERWSLRPIRTSVPASAPVLAPVPAPVLRGAKAIPLSDLPGERRSVRIVYQGYGPITVASER</sequence>
<dbReference type="Proteomes" id="UP001055093">
    <property type="component" value="Unassembled WGS sequence"/>
</dbReference>
<dbReference type="EMBL" id="BPRE01000019">
    <property type="protein sequence ID" value="GJE78023.1"/>
    <property type="molecule type" value="Genomic_DNA"/>
</dbReference>
<keyword evidence="1" id="KW-0732">Signal</keyword>
<evidence type="ECO:0000256" key="1">
    <source>
        <dbReference type="SAM" id="SignalP"/>
    </source>
</evidence>
<feature type="signal peptide" evidence="1">
    <location>
        <begin position="1"/>
        <end position="29"/>
    </location>
</feature>